<dbReference type="Pfam" id="PF03372">
    <property type="entry name" value="Exo_endo_phos"/>
    <property type="match status" value="1"/>
</dbReference>
<dbReference type="InterPro" id="IPR005135">
    <property type="entry name" value="Endo/exonuclease/phosphatase"/>
</dbReference>
<proteinExistence type="predicted"/>
<reference evidence="3" key="1">
    <citation type="journal article" date="2019" name="Int. J. Syst. Evol. Microbiol.">
        <title>The Global Catalogue of Microorganisms (GCM) 10K type strain sequencing project: providing services to taxonomists for standard genome sequencing and annotation.</title>
        <authorList>
            <consortium name="The Broad Institute Genomics Platform"/>
            <consortium name="The Broad Institute Genome Sequencing Center for Infectious Disease"/>
            <person name="Wu L."/>
            <person name="Ma J."/>
        </authorList>
    </citation>
    <scope>NUCLEOTIDE SEQUENCE [LARGE SCALE GENOMIC DNA]</scope>
    <source>
        <strain evidence="3">CCUG 53762</strain>
    </source>
</reference>
<dbReference type="GO" id="GO:0004519">
    <property type="term" value="F:endonuclease activity"/>
    <property type="evidence" value="ECO:0007669"/>
    <property type="project" value="UniProtKB-KW"/>
</dbReference>
<name>A0ABW4IC12_9SPHI</name>
<keyword evidence="3" id="KW-1185">Reference proteome</keyword>
<evidence type="ECO:0000259" key="1">
    <source>
        <dbReference type="Pfam" id="PF03372"/>
    </source>
</evidence>
<keyword evidence="2" id="KW-0378">Hydrolase</keyword>
<feature type="domain" description="Endonuclease/exonuclease/phosphatase" evidence="1">
    <location>
        <begin position="56"/>
        <end position="296"/>
    </location>
</feature>
<dbReference type="RefSeq" id="WP_379662257.1">
    <property type="nucleotide sequence ID" value="NZ_JBHUDG010000012.1"/>
</dbReference>
<dbReference type="PANTHER" id="PTHR12121">
    <property type="entry name" value="CARBON CATABOLITE REPRESSOR PROTEIN 4"/>
    <property type="match status" value="1"/>
</dbReference>
<dbReference type="InterPro" id="IPR050410">
    <property type="entry name" value="CCR4/nocturin_mRNA_transcr"/>
</dbReference>
<protein>
    <submittedName>
        <fullName evidence="2">Endonuclease/exonuclease/phosphatase family protein</fullName>
    </submittedName>
</protein>
<dbReference type="Proteomes" id="UP001597118">
    <property type="component" value="Unassembled WGS sequence"/>
</dbReference>
<dbReference type="EMBL" id="JBHUDG010000012">
    <property type="protein sequence ID" value="MFD1629879.1"/>
    <property type="molecule type" value="Genomic_DNA"/>
</dbReference>
<organism evidence="2 3">
    <name type="scientific">Pseudopedobacter beijingensis</name>
    <dbReference type="NCBI Taxonomy" id="1207056"/>
    <lineage>
        <taxon>Bacteria</taxon>
        <taxon>Pseudomonadati</taxon>
        <taxon>Bacteroidota</taxon>
        <taxon>Sphingobacteriia</taxon>
        <taxon>Sphingobacteriales</taxon>
        <taxon>Sphingobacteriaceae</taxon>
        <taxon>Pseudopedobacter</taxon>
    </lineage>
</organism>
<dbReference type="Gene3D" id="3.60.10.10">
    <property type="entry name" value="Endonuclease/exonuclease/phosphatase"/>
    <property type="match status" value="1"/>
</dbReference>
<sequence>MIKSNRRSFIRGVAMVGGVAFMPNLVLGAEKNKSGKLSHKILCCNIRVALDDDEKNGVGWSTRKFGCIQIIKNQKPDVFCLQEVLRIQNDDLKKAFPDFQSFGFEGPEMDKFKEGYHGIAKNPIFFSKKRYELLDAGSFWLSETPLVAGSLSWESARARHVNWVRLYDKMSKKEFRISNLHLDHKSQKAKVEQVKMVLEYAKQYPVDFPQILTGDFNAGASNPVYTTVKSYDWTDTYTALHGEAEPGFTVHMFKGENYEKKDKGKKIDFIFGTPGVKPLSAAIIKDNVRGVYPSDHYFVSAEILL</sequence>
<keyword evidence="2" id="KW-0255">Endonuclease</keyword>
<accession>A0ABW4IC12</accession>
<evidence type="ECO:0000313" key="2">
    <source>
        <dbReference type="EMBL" id="MFD1629879.1"/>
    </source>
</evidence>
<comment type="caution">
    <text evidence="2">The sequence shown here is derived from an EMBL/GenBank/DDBJ whole genome shotgun (WGS) entry which is preliminary data.</text>
</comment>
<keyword evidence="2" id="KW-0540">Nuclease</keyword>
<dbReference type="SUPFAM" id="SSF56219">
    <property type="entry name" value="DNase I-like"/>
    <property type="match status" value="1"/>
</dbReference>
<dbReference type="PANTHER" id="PTHR12121:SF36">
    <property type="entry name" value="ENDONUCLEASE_EXONUCLEASE_PHOSPHATASE DOMAIN-CONTAINING PROTEIN"/>
    <property type="match status" value="1"/>
</dbReference>
<gene>
    <name evidence="2" type="ORF">ACFSAH_08325</name>
</gene>
<evidence type="ECO:0000313" key="3">
    <source>
        <dbReference type="Proteomes" id="UP001597118"/>
    </source>
</evidence>
<dbReference type="InterPro" id="IPR036691">
    <property type="entry name" value="Endo/exonu/phosph_ase_sf"/>
</dbReference>
<dbReference type="CDD" id="cd09083">
    <property type="entry name" value="EEP-1"/>
    <property type="match status" value="1"/>
</dbReference>